<name>T1CQA5_9ZZZZ</name>
<feature type="transmembrane region" description="Helical" evidence="1">
    <location>
        <begin position="36"/>
        <end position="53"/>
    </location>
</feature>
<dbReference type="EMBL" id="AUZY01002841">
    <property type="protein sequence ID" value="EQD71285.1"/>
    <property type="molecule type" value="Genomic_DNA"/>
</dbReference>
<organism evidence="2">
    <name type="scientific">mine drainage metagenome</name>
    <dbReference type="NCBI Taxonomy" id="410659"/>
    <lineage>
        <taxon>unclassified sequences</taxon>
        <taxon>metagenomes</taxon>
        <taxon>ecological metagenomes</taxon>
    </lineage>
</organism>
<evidence type="ECO:0000256" key="1">
    <source>
        <dbReference type="SAM" id="Phobius"/>
    </source>
</evidence>
<keyword evidence="1" id="KW-1133">Transmembrane helix</keyword>
<proteinExistence type="predicted"/>
<evidence type="ECO:0000313" key="2">
    <source>
        <dbReference type="EMBL" id="EQD71285.1"/>
    </source>
</evidence>
<keyword evidence="1" id="KW-0812">Transmembrane</keyword>
<gene>
    <name evidence="2" type="ORF">B1B_04545</name>
</gene>
<feature type="non-terminal residue" evidence="2">
    <location>
        <position position="1"/>
    </location>
</feature>
<sequence length="71" mass="7729">GNDPSAAWRPFSSALAALAVAAGIHGAAAQLWAHVFYWTHILAILGFLAYIPTSKHLHVFVAIPNIYFRDL</sequence>
<feature type="non-terminal residue" evidence="2">
    <location>
        <position position="71"/>
    </location>
</feature>
<reference evidence="2" key="2">
    <citation type="journal article" date="2014" name="ISME J.">
        <title>Microbial stratification in low pH oxic and suboxic macroscopic growths along an acid mine drainage.</title>
        <authorList>
            <person name="Mendez-Garcia C."/>
            <person name="Mesa V."/>
            <person name="Sprenger R.R."/>
            <person name="Richter M."/>
            <person name="Diez M.S."/>
            <person name="Solano J."/>
            <person name="Bargiela R."/>
            <person name="Golyshina O.V."/>
            <person name="Manteca A."/>
            <person name="Ramos J.L."/>
            <person name="Gallego J.R."/>
            <person name="Llorente I."/>
            <person name="Martins Dos Santos V.A."/>
            <person name="Jensen O.N."/>
            <person name="Pelaez A.I."/>
            <person name="Sanchez J."/>
            <person name="Ferrer M."/>
        </authorList>
    </citation>
    <scope>NUCLEOTIDE SEQUENCE</scope>
</reference>
<dbReference type="SUPFAM" id="SSF103501">
    <property type="entry name" value="Respiratory nitrate reductase 1 gamma chain"/>
    <property type="match status" value="1"/>
</dbReference>
<keyword evidence="1" id="KW-0472">Membrane</keyword>
<dbReference type="Gene3D" id="1.20.950.20">
    <property type="entry name" value="Transmembrane di-heme cytochromes, Chain C"/>
    <property type="match status" value="1"/>
</dbReference>
<dbReference type="InterPro" id="IPR036197">
    <property type="entry name" value="NarG-like_sf"/>
</dbReference>
<comment type="caution">
    <text evidence="2">The sequence shown here is derived from an EMBL/GenBank/DDBJ whole genome shotgun (WGS) entry which is preliminary data.</text>
</comment>
<accession>T1CQA5</accession>
<reference evidence="2" key="1">
    <citation type="submission" date="2013-08" db="EMBL/GenBank/DDBJ databases">
        <authorList>
            <person name="Mendez C."/>
            <person name="Richter M."/>
            <person name="Ferrer M."/>
            <person name="Sanchez J."/>
        </authorList>
    </citation>
    <scope>NUCLEOTIDE SEQUENCE</scope>
</reference>
<protein>
    <submittedName>
        <fullName evidence="2">Membrane protein</fullName>
    </submittedName>
</protein>
<dbReference type="AlphaFoldDB" id="T1CQA5"/>